<name>A0A508X0B3_9HYPH</name>
<accession>A0A508X0B3</accession>
<dbReference type="EMBL" id="CABFNB010000092">
    <property type="protein sequence ID" value="VTZ61251.1"/>
    <property type="molecule type" value="Genomic_DNA"/>
</dbReference>
<reference evidence="2 3" key="1">
    <citation type="submission" date="2019-06" db="EMBL/GenBank/DDBJ databases">
        <authorList>
            <person name="Le Quere A."/>
            <person name="Colella S."/>
        </authorList>
    </citation>
    <scope>NUCLEOTIDE SEQUENCE [LARGE SCALE GENOMIC DNA]</scope>
    <source>
        <strain evidence="2">EmedicaeMD41</strain>
    </source>
</reference>
<dbReference type="InterPro" id="IPR045497">
    <property type="entry name" value="DUF6438"/>
</dbReference>
<feature type="domain" description="DUF6438" evidence="1">
    <location>
        <begin position="70"/>
        <end position="176"/>
    </location>
</feature>
<gene>
    <name evidence="2" type="ORF">EMEDMD4_270027</name>
</gene>
<evidence type="ECO:0000313" key="3">
    <source>
        <dbReference type="Proteomes" id="UP000507954"/>
    </source>
</evidence>
<dbReference type="Proteomes" id="UP000507954">
    <property type="component" value="Unassembled WGS sequence"/>
</dbReference>
<evidence type="ECO:0000313" key="2">
    <source>
        <dbReference type="EMBL" id="VTZ61251.1"/>
    </source>
</evidence>
<dbReference type="AlphaFoldDB" id="A0A508X0B3"/>
<evidence type="ECO:0000259" key="1">
    <source>
        <dbReference type="Pfam" id="PF20033"/>
    </source>
</evidence>
<organism evidence="2 3">
    <name type="scientific">Sinorhizobium medicae</name>
    <dbReference type="NCBI Taxonomy" id="110321"/>
    <lineage>
        <taxon>Bacteria</taxon>
        <taxon>Pseudomonadati</taxon>
        <taxon>Pseudomonadota</taxon>
        <taxon>Alphaproteobacteria</taxon>
        <taxon>Hyphomicrobiales</taxon>
        <taxon>Rhizobiaceae</taxon>
        <taxon>Sinorhizobium/Ensifer group</taxon>
        <taxon>Sinorhizobium</taxon>
    </lineage>
</organism>
<protein>
    <recommendedName>
        <fullName evidence="1">DUF6438 domain-containing protein</fullName>
    </recommendedName>
</protein>
<sequence>MGTRDRQSKQSQDDWAAVLRSSILPRNWRFEGCGVAFALDSGTNFMPIITRAAIAITLAMAPGVSALGQSITFEHGPCLGECPVYRFEATAAESGIFEGRRFTTVLGKHRFSITPGEWSAFQGALAPYRPRGMEDITTGHPRCRRMATDHASVAVTWTDQDRTDRLVFNFGCKSPENAAIARVLSAAPDLLAVGKLIEDRRLEDGAWDRHQPTGR</sequence>
<dbReference type="Pfam" id="PF20033">
    <property type="entry name" value="DUF6438"/>
    <property type="match status" value="1"/>
</dbReference>
<proteinExistence type="predicted"/>